<accession>A0AAV4AFL5</accession>
<organism evidence="8 9">
    <name type="scientific">Plakobranchus ocellatus</name>
    <dbReference type="NCBI Taxonomy" id="259542"/>
    <lineage>
        <taxon>Eukaryota</taxon>
        <taxon>Metazoa</taxon>
        <taxon>Spiralia</taxon>
        <taxon>Lophotrochozoa</taxon>
        <taxon>Mollusca</taxon>
        <taxon>Gastropoda</taxon>
        <taxon>Heterobranchia</taxon>
        <taxon>Euthyneura</taxon>
        <taxon>Panpulmonata</taxon>
        <taxon>Sacoglossa</taxon>
        <taxon>Placobranchoidea</taxon>
        <taxon>Plakobranchidae</taxon>
        <taxon>Plakobranchus</taxon>
    </lineage>
</organism>
<evidence type="ECO:0000313" key="8">
    <source>
        <dbReference type="EMBL" id="GFO05682.1"/>
    </source>
</evidence>
<dbReference type="GO" id="GO:0012505">
    <property type="term" value="C:endomembrane system"/>
    <property type="evidence" value="ECO:0007669"/>
    <property type="project" value="UniProtKB-SubCell"/>
</dbReference>
<feature type="domain" description="Transmembrane protein 135 N-terminal" evidence="7">
    <location>
        <begin position="13"/>
        <end position="144"/>
    </location>
</feature>
<comment type="caution">
    <text evidence="8">The sequence shown here is derived from an EMBL/GenBank/DDBJ whole genome shotgun (WGS) entry which is preliminary data.</text>
</comment>
<keyword evidence="3 6" id="KW-0812">Transmembrane</keyword>
<evidence type="ECO:0000256" key="5">
    <source>
        <dbReference type="ARBA" id="ARBA00023136"/>
    </source>
</evidence>
<evidence type="ECO:0000256" key="4">
    <source>
        <dbReference type="ARBA" id="ARBA00022989"/>
    </source>
</evidence>
<evidence type="ECO:0000313" key="9">
    <source>
        <dbReference type="Proteomes" id="UP000735302"/>
    </source>
</evidence>
<dbReference type="EMBL" id="BLXT01003750">
    <property type="protein sequence ID" value="GFO05682.1"/>
    <property type="molecule type" value="Genomic_DNA"/>
</dbReference>
<comment type="subcellular location">
    <subcellularLocation>
        <location evidence="1">Endomembrane system</location>
        <topology evidence="1">Multi-pass membrane protein</topology>
    </subcellularLocation>
</comment>
<comment type="similarity">
    <text evidence="2">Belongs to the TMEM135 family.</text>
</comment>
<dbReference type="InterPro" id="IPR026749">
    <property type="entry name" value="Tmem135"/>
</dbReference>
<protein>
    <submittedName>
        <fullName evidence="8">Transmembrane protein 135</fullName>
    </submittedName>
</protein>
<dbReference type="AlphaFoldDB" id="A0AAV4AFL5"/>
<proteinExistence type="inferred from homology"/>
<feature type="transmembrane region" description="Helical" evidence="6">
    <location>
        <begin position="99"/>
        <end position="118"/>
    </location>
</feature>
<dbReference type="Proteomes" id="UP000735302">
    <property type="component" value="Unassembled WGS sequence"/>
</dbReference>
<dbReference type="PANTHER" id="PTHR12459:SF15">
    <property type="entry name" value="TRANSMEMBRANE PROTEIN 135"/>
    <property type="match status" value="1"/>
</dbReference>
<feature type="transmembrane region" description="Helical" evidence="6">
    <location>
        <begin position="75"/>
        <end position="93"/>
    </location>
</feature>
<evidence type="ECO:0000256" key="1">
    <source>
        <dbReference type="ARBA" id="ARBA00004127"/>
    </source>
</evidence>
<sequence>MAVLSKPVWVSPTCYELGHCWTPYCTKASTDVAKNVFTEALKIYGTLYMMAGLLQKKGLKYYLRKFIPETLQSSVFLTINGTMFISMFCLWRHMLGCMYLLTASFIPAFSAAFTAVLFERKSRRGPLAVYLTNLAIETGYRMLVERKLVSPIANGEEQNFCRGVIPNELLQFESETVAPSSTKINIINIHRYRNLKGRDSGQIFGTLSTSTGTEICREGVLGRVLEFESENMASLALK</sequence>
<evidence type="ECO:0000256" key="2">
    <source>
        <dbReference type="ARBA" id="ARBA00008924"/>
    </source>
</evidence>
<dbReference type="Pfam" id="PF15982">
    <property type="entry name" value="TMEM135_C_rich"/>
    <property type="match status" value="1"/>
</dbReference>
<reference evidence="8 9" key="1">
    <citation type="journal article" date="2021" name="Elife">
        <title>Chloroplast acquisition without the gene transfer in kleptoplastic sea slugs, Plakobranchus ocellatus.</title>
        <authorList>
            <person name="Maeda T."/>
            <person name="Takahashi S."/>
            <person name="Yoshida T."/>
            <person name="Shimamura S."/>
            <person name="Takaki Y."/>
            <person name="Nagai Y."/>
            <person name="Toyoda A."/>
            <person name="Suzuki Y."/>
            <person name="Arimoto A."/>
            <person name="Ishii H."/>
            <person name="Satoh N."/>
            <person name="Nishiyama T."/>
            <person name="Hasebe M."/>
            <person name="Maruyama T."/>
            <person name="Minagawa J."/>
            <person name="Obokata J."/>
            <person name="Shigenobu S."/>
        </authorList>
    </citation>
    <scope>NUCLEOTIDE SEQUENCE [LARGE SCALE GENOMIC DNA]</scope>
</reference>
<keyword evidence="9" id="KW-1185">Reference proteome</keyword>
<evidence type="ECO:0000256" key="6">
    <source>
        <dbReference type="SAM" id="Phobius"/>
    </source>
</evidence>
<gene>
    <name evidence="8" type="ORF">PoB_003218700</name>
</gene>
<keyword evidence="5 6" id="KW-0472">Membrane</keyword>
<evidence type="ECO:0000259" key="7">
    <source>
        <dbReference type="Pfam" id="PF15982"/>
    </source>
</evidence>
<name>A0AAV4AFL5_9GAST</name>
<evidence type="ECO:0000256" key="3">
    <source>
        <dbReference type="ARBA" id="ARBA00022692"/>
    </source>
</evidence>
<dbReference type="InterPro" id="IPR031926">
    <property type="entry name" value="TMEM135_N"/>
</dbReference>
<dbReference type="PANTHER" id="PTHR12459">
    <property type="entry name" value="TRANSMEMBRANE PROTEIN 135-RELATED"/>
    <property type="match status" value="1"/>
</dbReference>
<keyword evidence="4 6" id="KW-1133">Transmembrane helix</keyword>